<evidence type="ECO:0000313" key="2">
    <source>
        <dbReference type="Proteomes" id="UP001620460"/>
    </source>
</evidence>
<proteinExistence type="predicted"/>
<dbReference type="Proteomes" id="UP001620460">
    <property type="component" value="Unassembled WGS sequence"/>
</dbReference>
<gene>
    <name evidence="1" type="ORF">ISP17_05045</name>
</gene>
<organism evidence="1 2">
    <name type="scientific">Dyella ginsengisoli</name>
    <dbReference type="NCBI Taxonomy" id="363848"/>
    <lineage>
        <taxon>Bacteria</taxon>
        <taxon>Pseudomonadati</taxon>
        <taxon>Pseudomonadota</taxon>
        <taxon>Gammaproteobacteria</taxon>
        <taxon>Lysobacterales</taxon>
        <taxon>Rhodanobacteraceae</taxon>
        <taxon>Dyella</taxon>
    </lineage>
</organism>
<comment type="caution">
    <text evidence="1">The sequence shown here is derived from an EMBL/GenBank/DDBJ whole genome shotgun (WGS) entry which is preliminary data.</text>
</comment>
<keyword evidence="2" id="KW-1185">Reference proteome</keyword>
<sequence length="129" mass="13797">MSVVSDFEEALAHGLANLDADEWAIAKAQDAILAKLDPHEAFLGITGMLQVAAKQEYPFCFAACCWFVLSLARKADTSEFPSDAKIILPALEARAALLGEQCSNELAKVLAWFRLPSNISLKADGSAAA</sequence>
<dbReference type="EMBL" id="JADIKM010000001">
    <property type="protein sequence ID" value="MFK2903319.1"/>
    <property type="molecule type" value="Genomic_DNA"/>
</dbReference>
<accession>A0ABW8JQD2</accession>
<evidence type="ECO:0000313" key="1">
    <source>
        <dbReference type="EMBL" id="MFK2903319.1"/>
    </source>
</evidence>
<dbReference type="RefSeq" id="WP_404630654.1">
    <property type="nucleotide sequence ID" value="NZ_JADIKM010000001.1"/>
</dbReference>
<reference evidence="1 2" key="1">
    <citation type="submission" date="2020-10" db="EMBL/GenBank/DDBJ databases">
        <title>Phylogeny of dyella-like bacteria.</title>
        <authorList>
            <person name="Fu J."/>
        </authorList>
    </citation>
    <scope>NUCLEOTIDE SEQUENCE [LARGE SCALE GENOMIC DNA]</scope>
    <source>
        <strain evidence="1 2">Gsoil3046</strain>
    </source>
</reference>
<protein>
    <submittedName>
        <fullName evidence="1">Uncharacterized protein</fullName>
    </submittedName>
</protein>
<name>A0ABW8JQD2_9GAMM</name>